<evidence type="ECO:0000313" key="2">
    <source>
        <dbReference type="EMBL" id="GBP92253.1"/>
    </source>
</evidence>
<evidence type="ECO:0000256" key="1">
    <source>
        <dbReference type="SAM" id="SignalP"/>
    </source>
</evidence>
<dbReference type="AlphaFoldDB" id="A0A4C1ZZE3"/>
<name>A0A4C1ZZE3_EUMVA</name>
<keyword evidence="1" id="KW-0732">Signal</keyword>
<dbReference type="Proteomes" id="UP000299102">
    <property type="component" value="Unassembled WGS sequence"/>
</dbReference>
<reference evidence="2 3" key="1">
    <citation type="journal article" date="2019" name="Commun. Biol.">
        <title>The bagworm genome reveals a unique fibroin gene that provides high tensile strength.</title>
        <authorList>
            <person name="Kono N."/>
            <person name="Nakamura H."/>
            <person name="Ohtoshi R."/>
            <person name="Tomita M."/>
            <person name="Numata K."/>
            <person name="Arakawa K."/>
        </authorList>
    </citation>
    <scope>NUCLEOTIDE SEQUENCE [LARGE SCALE GENOMIC DNA]</scope>
</reference>
<organism evidence="2 3">
    <name type="scientific">Eumeta variegata</name>
    <name type="common">Bagworm moth</name>
    <name type="synonym">Eumeta japonica</name>
    <dbReference type="NCBI Taxonomy" id="151549"/>
    <lineage>
        <taxon>Eukaryota</taxon>
        <taxon>Metazoa</taxon>
        <taxon>Ecdysozoa</taxon>
        <taxon>Arthropoda</taxon>
        <taxon>Hexapoda</taxon>
        <taxon>Insecta</taxon>
        <taxon>Pterygota</taxon>
        <taxon>Neoptera</taxon>
        <taxon>Endopterygota</taxon>
        <taxon>Lepidoptera</taxon>
        <taxon>Glossata</taxon>
        <taxon>Ditrysia</taxon>
        <taxon>Tineoidea</taxon>
        <taxon>Psychidae</taxon>
        <taxon>Oiketicinae</taxon>
        <taxon>Eumeta</taxon>
    </lineage>
</organism>
<keyword evidence="3" id="KW-1185">Reference proteome</keyword>
<accession>A0A4C1ZZE3</accession>
<sequence length="118" mass="13057">MLIFPGLLLFSRVEATVSAHQLPSVTAEGYFAGNLNVKRLRCHLQIARIGRLMTVVECRLCTRSTAVKRWSLKVIQLLSEAEVGRSRADTANLHYPVFSLIDVLYVIVVYGSELAAGP</sequence>
<proteinExistence type="predicted"/>
<feature type="signal peptide" evidence="1">
    <location>
        <begin position="1"/>
        <end position="15"/>
    </location>
</feature>
<protein>
    <recommendedName>
        <fullName evidence="4">Secreted protein</fullName>
    </recommendedName>
</protein>
<evidence type="ECO:0000313" key="3">
    <source>
        <dbReference type="Proteomes" id="UP000299102"/>
    </source>
</evidence>
<evidence type="ECO:0008006" key="4">
    <source>
        <dbReference type="Google" id="ProtNLM"/>
    </source>
</evidence>
<gene>
    <name evidence="2" type="ORF">EVAR_68214_1</name>
</gene>
<comment type="caution">
    <text evidence="2">The sequence shown here is derived from an EMBL/GenBank/DDBJ whole genome shotgun (WGS) entry which is preliminary data.</text>
</comment>
<dbReference type="EMBL" id="BGZK01002254">
    <property type="protein sequence ID" value="GBP92253.1"/>
    <property type="molecule type" value="Genomic_DNA"/>
</dbReference>
<feature type="chain" id="PRO_5020029213" description="Secreted protein" evidence="1">
    <location>
        <begin position="16"/>
        <end position="118"/>
    </location>
</feature>